<proteinExistence type="inferred from homology"/>
<evidence type="ECO:0000256" key="4">
    <source>
        <dbReference type="ARBA" id="ARBA00022837"/>
    </source>
</evidence>
<organism evidence="8 9">
    <name type="scientific">Brevifollis gellanilyticus</name>
    <dbReference type="NCBI Taxonomy" id="748831"/>
    <lineage>
        <taxon>Bacteria</taxon>
        <taxon>Pseudomonadati</taxon>
        <taxon>Verrucomicrobiota</taxon>
        <taxon>Verrucomicrobiia</taxon>
        <taxon>Verrucomicrobiales</taxon>
        <taxon>Verrucomicrobiaceae</taxon>
    </lineage>
</organism>
<evidence type="ECO:0000256" key="1">
    <source>
        <dbReference type="ARBA" id="ARBA00008779"/>
    </source>
</evidence>
<keyword evidence="3" id="KW-0378">Hydrolase</keyword>
<comment type="similarity">
    <text evidence="1">Belongs to the sulfatase family.</text>
</comment>
<feature type="region of interest" description="Disordered" evidence="5">
    <location>
        <begin position="151"/>
        <end position="211"/>
    </location>
</feature>
<dbReference type="InterPro" id="IPR050738">
    <property type="entry name" value="Sulfatase"/>
</dbReference>
<dbReference type="PANTHER" id="PTHR42693:SF53">
    <property type="entry name" value="ENDO-4-O-SULFATASE"/>
    <property type="match status" value="1"/>
</dbReference>
<comment type="caution">
    <text evidence="8">The sequence shown here is derived from an EMBL/GenBank/DDBJ whole genome shotgun (WGS) entry which is preliminary data.</text>
</comment>
<protein>
    <submittedName>
        <fullName evidence="8">Arylsulfatase</fullName>
    </submittedName>
</protein>
<evidence type="ECO:0000256" key="5">
    <source>
        <dbReference type="SAM" id="MobiDB-lite"/>
    </source>
</evidence>
<evidence type="ECO:0000256" key="3">
    <source>
        <dbReference type="ARBA" id="ARBA00022801"/>
    </source>
</evidence>
<dbReference type="PANTHER" id="PTHR42693">
    <property type="entry name" value="ARYLSULFATASE FAMILY MEMBER"/>
    <property type="match status" value="1"/>
</dbReference>
<evidence type="ECO:0000313" key="8">
    <source>
        <dbReference type="EMBL" id="GEP42578.1"/>
    </source>
</evidence>
<dbReference type="SUPFAM" id="SSF53649">
    <property type="entry name" value="Alkaline phosphatase-like"/>
    <property type="match status" value="1"/>
</dbReference>
<dbReference type="PROSITE" id="PS00523">
    <property type="entry name" value="SULFATASE_1"/>
    <property type="match status" value="1"/>
</dbReference>
<keyword evidence="4" id="KW-0106">Calcium</keyword>
<dbReference type="InterPro" id="IPR017850">
    <property type="entry name" value="Alkaline_phosphatase_core_sf"/>
</dbReference>
<feature type="signal peptide" evidence="6">
    <location>
        <begin position="1"/>
        <end position="16"/>
    </location>
</feature>
<dbReference type="GO" id="GO:0004065">
    <property type="term" value="F:arylsulfatase activity"/>
    <property type="evidence" value="ECO:0007669"/>
    <property type="project" value="TreeGrafter"/>
</dbReference>
<evidence type="ECO:0000256" key="6">
    <source>
        <dbReference type="SAM" id="SignalP"/>
    </source>
</evidence>
<feature type="chain" id="PRO_5022219027" evidence="6">
    <location>
        <begin position="17"/>
        <end position="483"/>
    </location>
</feature>
<feature type="region of interest" description="Disordered" evidence="5">
    <location>
        <begin position="461"/>
        <end position="483"/>
    </location>
</feature>
<evidence type="ECO:0000256" key="2">
    <source>
        <dbReference type="ARBA" id="ARBA00022723"/>
    </source>
</evidence>
<feature type="domain" description="Sulfatase N-terminal" evidence="7">
    <location>
        <begin position="24"/>
        <end position="367"/>
    </location>
</feature>
<dbReference type="InterPro" id="IPR024607">
    <property type="entry name" value="Sulfatase_CS"/>
</dbReference>
<evidence type="ECO:0000313" key="9">
    <source>
        <dbReference type="Proteomes" id="UP000321577"/>
    </source>
</evidence>
<dbReference type="CDD" id="cd16026">
    <property type="entry name" value="GALNS_like"/>
    <property type="match status" value="1"/>
</dbReference>
<sequence>MRFLPALLILAALAFADSKASGNPNIILINIDDLGYADISPFGGKVPTPNLDRMAQEGMKLTSHYAAPVCSPSRAAMMTGCYPKRVLPIGGVLFPAAAVGLNPNEITIAEVLKPEGYATACIGKWHLGDQPEFLPTAQGFDSYFGIPYSNDMGPRSDGSKSNPDKPIPAAPENKKAPKKAANANAKAEDGDEVGLRGDHQPPLPMIDGTKPPERVKAAEQHEMTRRYTERAVSYIREHQDKPFFLYLPHNAVHFPHYPQKEFMGKSGVSLQKDWVMEVDWSIGKILDALRELKLDSETLVIFTSDNGGPLQQGADNTPLRGGKGSTMEGGMRVCTIAWWPGKIAGASTTNVITSHMDWLPTFAAIAGGKVPSDRKIDGIDLSPLLLGDRLAFQARETFFYYRGFTLEAVRTGPWKLHLASKELYDLDSDPGEADNLSTAMADKVTELAALAETMKDDLGLKGAEAPGVRPLGRVKSPKPVIAP</sequence>
<dbReference type="Pfam" id="PF00884">
    <property type="entry name" value="Sulfatase"/>
    <property type="match status" value="1"/>
</dbReference>
<reference evidence="8 9" key="1">
    <citation type="submission" date="2019-07" db="EMBL/GenBank/DDBJ databases">
        <title>Whole genome shotgun sequence of Brevifollis gellanilyticus NBRC 108608.</title>
        <authorList>
            <person name="Hosoyama A."/>
            <person name="Uohara A."/>
            <person name="Ohji S."/>
            <person name="Ichikawa N."/>
        </authorList>
    </citation>
    <scope>NUCLEOTIDE SEQUENCE [LARGE SCALE GENOMIC DNA]</scope>
    <source>
        <strain evidence="8 9">NBRC 108608</strain>
    </source>
</reference>
<dbReference type="OrthoDB" id="9762324at2"/>
<keyword evidence="2" id="KW-0479">Metal-binding</keyword>
<dbReference type="GO" id="GO:0046872">
    <property type="term" value="F:metal ion binding"/>
    <property type="evidence" value="ECO:0007669"/>
    <property type="project" value="UniProtKB-KW"/>
</dbReference>
<accession>A0A512M762</accession>
<keyword evidence="6" id="KW-0732">Signal</keyword>
<dbReference type="Gene3D" id="3.40.720.10">
    <property type="entry name" value="Alkaline Phosphatase, subunit A"/>
    <property type="match status" value="1"/>
</dbReference>
<dbReference type="EMBL" id="BKAG01000010">
    <property type="protein sequence ID" value="GEP42578.1"/>
    <property type="molecule type" value="Genomic_DNA"/>
</dbReference>
<dbReference type="Proteomes" id="UP000321577">
    <property type="component" value="Unassembled WGS sequence"/>
</dbReference>
<dbReference type="RefSeq" id="WP_146850172.1">
    <property type="nucleotide sequence ID" value="NZ_BKAG01000010.1"/>
</dbReference>
<dbReference type="AlphaFoldDB" id="A0A512M762"/>
<dbReference type="Gene3D" id="3.30.1120.10">
    <property type="match status" value="1"/>
</dbReference>
<keyword evidence="9" id="KW-1185">Reference proteome</keyword>
<dbReference type="PROSITE" id="PS00149">
    <property type="entry name" value="SULFATASE_2"/>
    <property type="match status" value="1"/>
</dbReference>
<name>A0A512M762_9BACT</name>
<dbReference type="InterPro" id="IPR000917">
    <property type="entry name" value="Sulfatase_N"/>
</dbReference>
<evidence type="ECO:0000259" key="7">
    <source>
        <dbReference type="Pfam" id="PF00884"/>
    </source>
</evidence>
<gene>
    <name evidence="8" type="ORF">BGE01nite_18690</name>
</gene>